<gene>
    <name evidence="1" type="ORF">D3869_14920</name>
</gene>
<protein>
    <submittedName>
        <fullName evidence="1">Uncharacterized protein</fullName>
    </submittedName>
</protein>
<name>A0A4D8R7B1_AZOBR</name>
<accession>A0A4D8R7B1</accession>
<evidence type="ECO:0000313" key="2">
    <source>
        <dbReference type="Proteomes" id="UP000298693"/>
    </source>
</evidence>
<evidence type="ECO:0000313" key="1">
    <source>
        <dbReference type="EMBL" id="QCO16606.1"/>
    </source>
</evidence>
<dbReference type="AlphaFoldDB" id="A0A4D8R7B1"/>
<organism evidence="1 2">
    <name type="scientific">Azospirillum brasilense</name>
    <dbReference type="NCBI Taxonomy" id="192"/>
    <lineage>
        <taxon>Bacteria</taxon>
        <taxon>Pseudomonadati</taxon>
        <taxon>Pseudomonadota</taxon>
        <taxon>Alphaproteobacteria</taxon>
        <taxon>Rhodospirillales</taxon>
        <taxon>Azospirillaceae</taxon>
        <taxon>Azospirillum</taxon>
    </lineage>
</organism>
<keyword evidence="1" id="KW-0614">Plasmid</keyword>
<sequence>MPEPCTLVNWAAYRSRYAIERLINRLKQFRRIGTRYQKLAANYLVMVHIAAIRI</sequence>
<dbReference type="EMBL" id="CP032346">
    <property type="protein sequence ID" value="QCO16606.1"/>
    <property type="molecule type" value="Genomic_DNA"/>
</dbReference>
<geneLocation type="plasmid" evidence="1">
    <name>p1</name>
</geneLocation>
<reference evidence="1 2" key="1">
    <citation type="submission" date="2018-09" db="EMBL/GenBank/DDBJ databases">
        <title>Whole genome based analysis of evolution and adaptive divergence in Indian and Brazilian strains of Azospirillum brasilense.</title>
        <authorList>
            <person name="Singh C."/>
            <person name="Tripathi A.K."/>
        </authorList>
    </citation>
    <scope>NUCLEOTIDE SEQUENCE [LARGE SCALE GENOMIC DNA]</scope>
    <source>
        <strain evidence="1 2">MTCC4039</strain>
        <plasmid evidence="1 2">p1</plasmid>
    </source>
</reference>
<dbReference type="Proteomes" id="UP000298693">
    <property type="component" value="Plasmid p1"/>
</dbReference>
<proteinExistence type="predicted"/>